<sequence>MLESHLQELCWYTESILASIAKIGNGGKDNNNNINSNSFSWQNPFWLIKNVVASESRTKFRFSTNKPTVKEAP</sequence>
<name>A0AAD9QSM8_ACRCE</name>
<proteinExistence type="predicted"/>
<protein>
    <submittedName>
        <fullName evidence="1">Uncharacterized protein</fullName>
    </submittedName>
</protein>
<dbReference type="EMBL" id="JARQWQ010000016">
    <property type="protein sequence ID" value="KAK2566774.1"/>
    <property type="molecule type" value="Genomic_DNA"/>
</dbReference>
<keyword evidence="2" id="KW-1185">Reference proteome</keyword>
<dbReference type="AlphaFoldDB" id="A0AAD9QSM8"/>
<gene>
    <name evidence="1" type="ORF">P5673_009452</name>
</gene>
<evidence type="ECO:0000313" key="1">
    <source>
        <dbReference type="EMBL" id="KAK2566774.1"/>
    </source>
</evidence>
<reference evidence="1" key="1">
    <citation type="journal article" date="2023" name="G3 (Bethesda)">
        <title>Whole genome assembly and annotation of the endangered Caribbean coral Acropora cervicornis.</title>
        <authorList>
            <person name="Selwyn J.D."/>
            <person name="Vollmer S.V."/>
        </authorList>
    </citation>
    <scope>NUCLEOTIDE SEQUENCE</scope>
    <source>
        <strain evidence="1">K2</strain>
    </source>
</reference>
<reference evidence="1" key="2">
    <citation type="journal article" date="2023" name="Science">
        <title>Genomic signatures of disease resistance in endangered staghorn corals.</title>
        <authorList>
            <person name="Vollmer S.V."/>
            <person name="Selwyn J.D."/>
            <person name="Despard B.A."/>
            <person name="Roesel C.L."/>
        </authorList>
    </citation>
    <scope>NUCLEOTIDE SEQUENCE</scope>
    <source>
        <strain evidence="1">K2</strain>
    </source>
</reference>
<evidence type="ECO:0000313" key="2">
    <source>
        <dbReference type="Proteomes" id="UP001249851"/>
    </source>
</evidence>
<organism evidence="1 2">
    <name type="scientific">Acropora cervicornis</name>
    <name type="common">Staghorn coral</name>
    <dbReference type="NCBI Taxonomy" id="6130"/>
    <lineage>
        <taxon>Eukaryota</taxon>
        <taxon>Metazoa</taxon>
        <taxon>Cnidaria</taxon>
        <taxon>Anthozoa</taxon>
        <taxon>Hexacorallia</taxon>
        <taxon>Scleractinia</taxon>
        <taxon>Astrocoeniina</taxon>
        <taxon>Acroporidae</taxon>
        <taxon>Acropora</taxon>
    </lineage>
</organism>
<accession>A0AAD9QSM8</accession>
<comment type="caution">
    <text evidence="1">The sequence shown here is derived from an EMBL/GenBank/DDBJ whole genome shotgun (WGS) entry which is preliminary data.</text>
</comment>
<dbReference type="Proteomes" id="UP001249851">
    <property type="component" value="Unassembled WGS sequence"/>
</dbReference>